<evidence type="ECO:0000313" key="3">
    <source>
        <dbReference type="EMBL" id="GIG92068.1"/>
    </source>
</evidence>
<proteinExistence type="inferred from homology"/>
<dbReference type="CDD" id="cd05233">
    <property type="entry name" value="SDR_c"/>
    <property type="match status" value="1"/>
</dbReference>
<keyword evidence="2" id="KW-0560">Oxidoreductase</keyword>
<dbReference type="InterPro" id="IPR036291">
    <property type="entry name" value="NAD(P)-bd_dom_sf"/>
</dbReference>
<evidence type="ECO:0000256" key="1">
    <source>
        <dbReference type="ARBA" id="ARBA00006484"/>
    </source>
</evidence>
<sequence length="251" mass="25719">MTDGPAYLVTGATGPMAGATVALLAKRGDRLLLVGRDRERLALAERVHGVPGQVETYQADVSEPGGAAAAVGAAVDRFGGVAGLVHLVGAFAAGPALRTDAAELDRLVRANLFSAVLTAQAVIPRLTGGGRLVFFASPLAQEPLPGLSGYAATKAALVAWLRSLSHEVKHLGVHVNTVVMTMADTPEARAERPQMNFDEAVTPEQVAKVVGFLTSDAADGLYGAQVPVLGRFGFTTTLIGRPPGGPGPGRG</sequence>
<dbReference type="PRINTS" id="PR00081">
    <property type="entry name" value="GDHRDH"/>
</dbReference>
<gene>
    <name evidence="3" type="ORF">Pen02_70040</name>
</gene>
<dbReference type="RefSeq" id="WP_203870412.1">
    <property type="nucleotide sequence ID" value="NZ_BONW01000041.1"/>
</dbReference>
<dbReference type="InterPro" id="IPR002347">
    <property type="entry name" value="SDR_fam"/>
</dbReference>
<evidence type="ECO:0000313" key="4">
    <source>
        <dbReference type="Proteomes" id="UP000646749"/>
    </source>
</evidence>
<reference evidence="3 4" key="1">
    <citation type="submission" date="2021-01" db="EMBL/GenBank/DDBJ databases">
        <title>Whole genome shotgun sequence of Plantactinospora endophytica NBRC 110450.</title>
        <authorList>
            <person name="Komaki H."/>
            <person name="Tamura T."/>
        </authorList>
    </citation>
    <scope>NUCLEOTIDE SEQUENCE [LARGE SCALE GENOMIC DNA]</scope>
    <source>
        <strain evidence="3 4">NBRC 110450</strain>
    </source>
</reference>
<protein>
    <submittedName>
        <fullName evidence="3">Oxidoreductase</fullName>
    </submittedName>
</protein>
<comment type="caution">
    <text evidence="3">The sequence shown here is derived from an EMBL/GenBank/DDBJ whole genome shotgun (WGS) entry which is preliminary data.</text>
</comment>
<dbReference type="Pfam" id="PF13561">
    <property type="entry name" value="adh_short_C2"/>
    <property type="match status" value="1"/>
</dbReference>
<evidence type="ECO:0000256" key="2">
    <source>
        <dbReference type="ARBA" id="ARBA00023002"/>
    </source>
</evidence>
<dbReference type="PANTHER" id="PTHR43669">
    <property type="entry name" value="5-KETO-D-GLUCONATE 5-REDUCTASE"/>
    <property type="match status" value="1"/>
</dbReference>
<dbReference type="InterPro" id="IPR020904">
    <property type="entry name" value="Sc_DH/Rdtase_CS"/>
</dbReference>
<dbReference type="EMBL" id="BONW01000041">
    <property type="protein sequence ID" value="GIG92068.1"/>
    <property type="molecule type" value="Genomic_DNA"/>
</dbReference>
<dbReference type="PANTHER" id="PTHR43669:SF3">
    <property type="entry name" value="ALCOHOL DEHYDROGENASE, PUTATIVE (AFU_ORTHOLOGUE AFUA_3G03445)-RELATED"/>
    <property type="match status" value="1"/>
</dbReference>
<comment type="similarity">
    <text evidence="1">Belongs to the short-chain dehydrogenases/reductases (SDR) family.</text>
</comment>
<dbReference type="Proteomes" id="UP000646749">
    <property type="component" value="Unassembled WGS sequence"/>
</dbReference>
<accession>A0ABQ4EBI7</accession>
<name>A0ABQ4EBI7_9ACTN</name>
<keyword evidence="4" id="KW-1185">Reference proteome</keyword>
<dbReference type="Gene3D" id="3.40.50.720">
    <property type="entry name" value="NAD(P)-binding Rossmann-like Domain"/>
    <property type="match status" value="1"/>
</dbReference>
<dbReference type="PROSITE" id="PS00061">
    <property type="entry name" value="ADH_SHORT"/>
    <property type="match status" value="1"/>
</dbReference>
<organism evidence="3 4">
    <name type="scientific">Plantactinospora endophytica</name>
    <dbReference type="NCBI Taxonomy" id="673535"/>
    <lineage>
        <taxon>Bacteria</taxon>
        <taxon>Bacillati</taxon>
        <taxon>Actinomycetota</taxon>
        <taxon>Actinomycetes</taxon>
        <taxon>Micromonosporales</taxon>
        <taxon>Micromonosporaceae</taxon>
        <taxon>Plantactinospora</taxon>
    </lineage>
</organism>
<dbReference type="SUPFAM" id="SSF51735">
    <property type="entry name" value="NAD(P)-binding Rossmann-fold domains"/>
    <property type="match status" value="1"/>
</dbReference>